<dbReference type="VEuPathDB" id="VectorBase:GPAI038520"/>
<dbReference type="AlphaFoldDB" id="A0A1B0A9J1"/>
<proteinExistence type="predicted"/>
<accession>A0A1B0A9J1</accession>
<feature type="compositionally biased region" description="Polar residues" evidence="1">
    <location>
        <begin position="1"/>
        <end position="11"/>
    </location>
</feature>
<keyword evidence="3" id="KW-1185">Reference proteome</keyword>
<organism evidence="2 3">
    <name type="scientific">Glossina pallidipes</name>
    <name type="common">Tsetse fly</name>
    <dbReference type="NCBI Taxonomy" id="7398"/>
    <lineage>
        <taxon>Eukaryota</taxon>
        <taxon>Metazoa</taxon>
        <taxon>Ecdysozoa</taxon>
        <taxon>Arthropoda</taxon>
        <taxon>Hexapoda</taxon>
        <taxon>Insecta</taxon>
        <taxon>Pterygota</taxon>
        <taxon>Neoptera</taxon>
        <taxon>Endopterygota</taxon>
        <taxon>Diptera</taxon>
        <taxon>Brachycera</taxon>
        <taxon>Muscomorpha</taxon>
        <taxon>Hippoboscoidea</taxon>
        <taxon>Glossinidae</taxon>
        <taxon>Glossina</taxon>
    </lineage>
</organism>
<sequence length="193" mass="22064">MQGEQFQQTCPSKIPGKDHATSSKGKHYQLTSKVWLDQENKQPYQLISKERLEQESNDQEIQPSPNEHGAINSKFCYGKLTVYTTLKAEACQLISKEWLEQESNDQEIQASPRSLILFKSITLAFVRSGRATLGQNASNFSPEFAAAAYMEHRILASYVKNIRLTCNFMAKFICWPVSKEKVQELCWDCVMET</sequence>
<evidence type="ECO:0000313" key="2">
    <source>
        <dbReference type="EnsemblMetazoa" id="GPAI038520-PA"/>
    </source>
</evidence>
<reference evidence="3" key="1">
    <citation type="submission" date="2014-03" db="EMBL/GenBank/DDBJ databases">
        <authorList>
            <person name="Aksoy S."/>
            <person name="Warren W."/>
            <person name="Wilson R.K."/>
        </authorList>
    </citation>
    <scope>NUCLEOTIDE SEQUENCE [LARGE SCALE GENOMIC DNA]</scope>
    <source>
        <strain evidence="3">IAEA</strain>
    </source>
</reference>
<dbReference type="Proteomes" id="UP000092445">
    <property type="component" value="Unassembled WGS sequence"/>
</dbReference>
<dbReference type="EnsemblMetazoa" id="GPAI038520-RA">
    <property type="protein sequence ID" value="GPAI038520-PA"/>
    <property type="gene ID" value="GPAI038520"/>
</dbReference>
<evidence type="ECO:0000256" key="1">
    <source>
        <dbReference type="SAM" id="MobiDB-lite"/>
    </source>
</evidence>
<feature type="region of interest" description="Disordered" evidence="1">
    <location>
        <begin position="1"/>
        <end position="26"/>
    </location>
</feature>
<reference evidence="2" key="2">
    <citation type="submission" date="2020-05" db="UniProtKB">
        <authorList>
            <consortium name="EnsemblMetazoa"/>
        </authorList>
    </citation>
    <scope>IDENTIFICATION</scope>
    <source>
        <strain evidence="2">IAEA</strain>
    </source>
</reference>
<evidence type="ECO:0000313" key="3">
    <source>
        <dbReference type="Proteomes" id="UP000092445"/>
    </source>
</evidence>
<name>A0A1B0A9J1_GLOPL</name>
<protein>
    <submittedName>
        <fullName evidence="2">Uncharacterized protein</fullName>
    </submittedName>
</protein>